<dbReference type="Proteomes" id="UP000295706">
    <property type="component" value="Unassembled WGS sequence"/>
</dbReference>
<reference evidence="1 2" key="1">
    <citation type="submission" date="2019-02" db="EMBL/GenBank/DDBJ databases">
        <title>Arundinibacter roseus gen. nov., sp. nov., a new member of the family Cytophagaceae.</title>
        <authorList>
            <person name="Szuroczki S."/>
            <person name="Khayer B."/>
            <person name="Sproer C."/>
            <person name="Toumi M."/>
            <person name="Szabo A."/>
            <person name="Felfoldi T."/>
            <person name="Schumann P."/>
            <person name="Toth E."/>
        </authorList>
    </citation>
    <scope>NUCLEOTIDE SEQUENCE [LARGE SCALE GENOMIC DNA]</scope>
    <source>
        <strain evidence="1 2">DMA-k-7a</strain>
    </source>
</reference>
<dbReference type="RefSeq" id="WP_132117608.1">
    <property type="nucleotide sequence ID" value="NZ_SMJU01000006.1"/>
</dbReference>
<proteinExistence type="predicted"/>
<protein>
    <submittedName>
        <fullName evidence="1">DUF2851 family protein</fullName>
    </submittedName>
</protein>
<comment type="caution">
    <text evidence="1">The sequence shown here is derived from an EMBL/GenBank/DDBJ whole genome shotgun (WGS) entry which is preliminary data.</text>
</comment>
<dbReference type="Pfam" id="PF11013">
    <property type="entry name" value="DUF2851"/>
    <property type="match status" value="1"/>
</dbReference>
<dbReference type="EMBL" id="SMJU01000006">
    <property type="protein sequence ID" value="TDB65285.1"/>
    <property type="molecule type" value="Genomic_DNA"/>
</dbReference>
<dbReference type="InterPro" id="IPR021272">
    <property type="entry name" value="DUF2851"/>
</dbReference>
<dbReference type="AlphaFoldDB" id="A0A4V2X9V5"/>
<name>A0A4V2X9V5_9BACT</name>
<gene>
    <name evidence="1" type="ORF">EZE20_11325</name>
</gene>
<organism evidence="1 2">
    <name type="scientific">Arundinibacter roseus</name>
    <dbReference type="NCBI Taxonomy" id="2070510"/>
    <lineage>
        <taxon>Bacteria</taxon>
        <taxon>Pseudomonadati</taxon>
        <taxon>Bacteroidota</taxon>
        <taxon>Cytophagia</taxon>
        <taxon>Cytophagales</taxon>
        <taxon>Spirosomataceae</taxon>
        <taxon>Arundinibacter</taxon>
    </lineage>
</organism>
<evidence type="ECO:0000313" key="1">
    <source>
        <dbReference type="EMBL" id="TDB65285.1"/>
    </source>
</evidence>
<sequence>MNEDFLSFVWRFQYFDTTDLQTQGGESLQILRTGYLNTDAGPDFSEARLLLNGIEWAGCVELHVKSSDWAAHKHPTDPAYESVILHVVWEDDLPITHQDRTLVPTLVLNKRVGESIFSRYHELMDQTDDIPCASLFDQVSSLQKLTMLDRVLLERLDARAQQVRTLWEANQRDWDETAYQWLARHYGFRLNAPAFQRLAELIPLRIIQKHRSSLLQIEALLFGVAGLLPEIPQDDYERTLIQEYRFLAAKYDLLDKQMATHEWKFLRLRPAGFPTVRLAQLALFLQNQPRIFSVLTNPESLTVLRNNFRVSQSDYWKKHYRFGKTSAVAVPSLGADAADLLVINGAIPLLVAHARHLGQESLLDRAIEWLEQCPAEKNHLITEWEKLGMSAKTAFDTQALMEWHKNYCSPKRCLECTVGAALLKPSAS</sequence>
<dbReference type="OrthoDB" id="1005072at2"/>
<keyword evidence="2" id="KW-1185">Reference proteome</keyword>
<accession>A0A4V2X9V5</accession>
<evidence type="ECO:0000313" key="2">
    <source>
        <dbReference type="Proteomes" id="UP000295706"/>
    </source>
</evidence>